<dbReference type="EMBL" id="LYXE01000166">
    <property type="protein sequence ID" value="PDV97097.1"/>
    <property type="molecule type" value="Genomic_DNA"/>
</dbReference>
<dbReference type="CDD" id="cd00653">
    <property type="entry name" value="RNA_pol_B_RPB2"/>
    <property type="match status" value="1"/>
</dbReference>
<dbReference type="GO" id="GO:0000428">
    <property type="term" value="C:DNA-directed RNA polymerase complex"/>
    <property type="evidence" value="ECO:0007669"/>
    <property type="project" value="UniProtKB-KW"/>
</dbReference>
<comment type="similarity">
    <text evidence="6 7">Belongs to the RNA polymerase beta chain family.</text>
</comment>
<dbReference type="Gene3D" id="2.40.50.100">
    <property type="match status" value="1"/>
</dbReference>
<keyword evidence="4 6" id="KW-0804">Transcription</keyword>
<dbReference type="Gene3D" id="3.90.1110.10">
    <property type="entry name" value="RNA polymerase Rpb2, domain 2"/>
    <property type="match status" value="1"/>
</dbReference>
<proteinExistence type="inferred from homology"/>
<dbReference type="InterPro" id="IPR007121">
    <property type="entry name" value="RNA_pol_bsu_CS"/>
</dbReference>
<name>A0A2H3L1S0_9CHLR</name>
<reference evidence="15 16" key="1">
    <citation type="submission" date="2016-05" db="EMBL/GenBank/DDBJ databases">
        <authorList>
            <person name="Lavstsen T."/>
            <person name="Jespersen J.S."/>
        </authorList>
    </citation>
    <scope>NUCLEOTIDE SEQUENCE [LARGE SCALE GENOMIC DNA]</scope>
    <source>
        <strain evidence="15 16">B7-9</strain>
    </source>
</reference>
<keyword evidence="16" id="KW-1185">Reference proteome</keyword>
<evidence type="ECO:0000256" key="4">
    <source>
        <dbReference type="ARBA" id="ARBA00023163"/>
    </source>
</evidence>
<dbReference type="NCBIfam" id="NF001616">
    <property type="entry name" value="PRK00405.1"/>
    <property type="match status" value="1"/>
</dbReference>
<dbReference type="Pfam" id="PF04563">
    <property type="entry name" value="RNA_pol_Rpb2_1"/>
    <property type="match status" value="1"/>
</dbReference>
<evidence type="ECO:0000256" key="8">
    <source>
        <dbReference type="RuleBase" id="RU363031"/>
    </source>
</evidence>
<accession>A0A2H3L1S0</accession>
<evidence type="ECO:0000256" key="7">
    <source>
        <dbReference type="RuleBase" id="RU000434"/>
    </source>
</evidence>
<evidence type="ECO:0000259" key="13">
    <source>
        <dbReference type="Pfam" id="PF04565"/>
    </source>
</evidence>
<dbReference type="Pfam" id="PF04561">
    <property type="entry name" value="RNA_pol_Rpb2_2"/>
    <property type="match status" value="2"/>
</dbReference>
<dbReference type="GO" id="GO:0003899">
    <property type="term" value="F:DNA-directed RNA polymerase activity"/>
    <property type="evidence" value="ECO:0007669"/>
    <property type="project" value="UniProtKB-UniRule"/>
</dbReference>
<dbReference type="Pfam" id="PF00562">
    <property type="entry name" value="RNA_pol_Rpb2_6"/>
    <property type="match status" value="1"/>
</dbReference>
<feature type="domain" description="RNA polymerase beta subunit protrusion" evidence="12">
    <location>
        <begin position="46"/>
        <end position="423"/>
    </location>
</feature>
<dbReference type="Gene3D" id="2.40.270.10">
    <property type="entry name" value="DNA-directed RNA polymerase, subunit 2, domain 6"/>
    <property type="match status" value="1"/>
</dbReference>
<gene>
    <name evidence="6" type="primary">rpoB</name>
    <name evidence="15" type="ORF">A9Q02_19450</name>
</gene>
<evidence type="ECO:0000259" key="12">
    <source>
        <dbReference type="Pfam" id="PF04563"/>
    </source>
</evidence>
<evidence type="ECO:0000256" key="1">
    <source>
        <dbReference type="ARBA" id="ARBA00022478"/>
    </source>
</evidence>
<dbReference type="OrthoDB" id="9803954at2"/>
<comment type="subunit">
    <text evidence="6 8">The RNAP catalytic core consists of 2 alpha, 1 beta, 1 beta' and 1 omega subunit. When a sigma factor is associated with the core the holoenzyme is formed, which can initiate transcription.</text>
</comment>
<evidence type="ECO:0000256" key="5">
    <source>
        <dbReference type="ARBA" id="ARBA00048552"/>
    </source>
</evidence>
<evidence type="ECO:0000259" key="10">
    <source>
        <dbReference type="Pfam" id="PF04560"/>
    </source>
</evidence>
<dbReference type="PANTHER" id="PTHR20856">
    <property type="entry name" value="DNA-DIRECTED RNA POLYMERASE I SUBUNIT 2"/>
    <property type="match status" value="1"/>
</dbReference>
<feature type="domain" description="RNA polymerase Rpb2" evidence="10">
    <location>
        <begin position="1121"/>
        <end position="1195"/>
    </location>
</feature>
<dbReference type="Gene3D" id="2.40.50.150">
    <property type="match status" value="1"/>
</dbReference>
<organism evidence="15 16">
    <name type="scientific">Candidatus Chloroploca asiatica</name>
    <dbReference type="NCBI Taxonomy" id="1506545"/>
    <lineage>
        <taxon>Bacteria</taxon>
        <taxon>Bacillati</taxon>
        <taxon>Chloroflexota</taxon>
        <taxon>Chloroflexia</taxon>
        <taxon>Chloroflexales</taxon>
        <taxon>Chloroflexineae</taxon>
        <taxon>Oscillochloridaceae</taxon>
        <taxon>Candidatus Chloroploca</taxon>
    </lineage>
</organism>
<sequence>MPPLIESVVLQPLIAPIDPGANGRRIRRIERRSFAKIYDAIEVPRLIETQVNSFDWFRREGLRELFEEISPITDFTGKNLELHFKDYVFGESRLDEFQCRERDLTYAAPLRVNVELRILSTGEIKESEIFLGDFPVMTDNGTFIYNGAERVVVSQLIRSPGVYFKDEKDPTSGRALHSAKLIPNRGAWLEFETNKRDVISVKVDRKRKIPVTILLRAIMAWQADEDGNGRWVPDNELDQHGLNDQIIELLRQVDTLTDHPYTQATLDKDPAHNAKEALLELYKRLRPGDPPTLENARSLLESLLFNSRRYDLAKVGRYKLNKNLWERETRRDGKSDGPSMAVRVLLPRDIVKIVEQLILLNNGHGRADDIDHLGNRRVRTVGELIQQQFRVGLLRLERVVKERMSLQDPESATPNGLINIRPVVAAMREFFGGSQLSQFMDQTNPLAELTNKRRLSALGPGGLSRDRAGFEVRDVHHSHYGRICPVETPEGPNIGLIGTMSTFARVNEMGFLETPYRKVYNAVDNAPLWVERGVLLRDVRDLRTGDLIAAKGARVDDATAFRITVGLLRGQILREDVVDPDTDETIAEAATEVNRALAEKIARLPLKSIRIQPVVSQEVEYLSADEEDRFIVAQANAPIDEHNRFVEASASCRFAEKFVQERVDRIDYMDVSPKQVVSVSTALIPFLEHDDANRALMGSNMQRQAVPLLRPDAPIVGTGMEYRAARDSGQVVVARLSGVVVSSTSEHIIIQEDDGYEREYRLRKFMRSNQDTCINQRPAVLKGQKVKAGDVIADSSSTDNGELALGQNILVAYMPWEGGNFEDAILVSERLVREDIFTSIHIEKYEVEARDTKLGPEEITRDIPNVGQDSLRNLDERGIIYVGAEVQPNDILVGKITPKGETDLTAEERLLRAIFGEKAREVKDSSLRVPNGVRGKVIDVKVFSRSEGAELPVGVNQTVRVLLCQKRKISAGDKMAGRHGNKGVVSRVLPIEDMPFLPDGRPVDIILNPIGVPSRMNIGQILETHLGWAAARLGFRVATPVFDGAREEQIKEHLIAAGLPRDGKVTLYDGRTGERFDHPVTVGYAYMLKLAHLVEDKIHARSTGPYSLVTQQPLGGKAQFGGQRFGEMEVWALEAYGAAYILQEMLTVKSDDVVGRVKTYEAIVKGEPIQEAGVPESFKVLIKELQSLGLSVEVLSEDEKPVELTDDADGDMASLDGINLSGMERGEF</sequence>
<dbReference type="InterPro" id="IPR007641">
    <property type="entry name" value="RNA_pol_Rpb2_7"/>
</dbReference>
<dbReference type="EC" id="2.7.7.6" evidence="6 8"/>
<comment type="caution">
    <text evidence="15">The sequence shown here is derived from an EMBL/GenBank/DDBJ whole genome shotgun (WGS) entry which is preliminary data.</text>
</comment>
<protein>
    <recommendedName>
        <fullName evidence="6 8">DNA-directed RNA polymerase subunit beta</fullName>
        <shortName evidence="6">RNAP subunit beta</shortName>
        <ecNumber evidence="6 8">2.7.7.6</ecNumber>
    </recommendedName>
    <alternativeName>
        <fullName evidence="6">RNA polymerase subunit beta</fullName>
    </alternativeName>
    <alternativeName>
        <fullName evidence="6">Transcriptase subunit beta</fullName>
    </alternativeName>
</protein>
<dbReference type="InterPro" id="IPR015712">
    <property type="entry name" value="DNA-dir_RNA_pol_su2"/>
</dbReference>
<dbReference type="Gene3D" id="3.90.1800.10">
    <property type="entry name" value="RNA polymerase alpha subunit dimerisation domain"/>
    <property type="match status" value="1"/>
</dbReference>
<dbReference type="Proteomes" id="UP000220922">
    <property type="component" value="Unassembled WGS sequence"/>
</dbReference>
<keyword evidence="1 6" id="KW-0240">DNA-directed RNA polymerase</keyword>
<dbReference type="InterPro" id="IPR019462">
    <property type="entry name" value="DNA-dir_RNA_pol_bsu_external_1"/>
</dbReference>
<evidence type="ECO:0000259" key="14">
    <source>
        <dbReference type="Pfam" id="PF10385"/>
    </source>
</evidence>
<evidence type="ECO:0000256" key="6">
    <source>
        <dbReference type="HAMAP-Rule" id="MF_01321"/>
    </source>
</evidence>
<dbReference type="Gene3D" id="2.30.150.10">
    <property type="entry name" value="DNA-directed RNA polymerase, beta subunit, external 1 domain"/>
    <property type="match status" value="1"/>
</dbReference>
<dbReference type="GO" id="GO:0032549">
    <property type="term" value="F:ribonucleoside binding"/>
    <property type="evidence" value="ECO:0007669"/>
    <property type="project" value="InterPro"/>
</dbReference>
<dbReference type="InterPro" id="IPR014724">
    <property type="entry name" value="RNA_pol_RPB2_OB-fold"/>
</dbReference>
<dbReference type="InterPro" id="IPR007642">
    <property type="entry name" value="RNA_pol_Rpb2_2"/>
</dbReference>
<dbReference type="SUPFAM" id="SSF64484">
    <property type="entry name" value="beta and beta-prime subunits of DNA dependent RNA-polymerase"/>
    <property type="match status" value="1"/>
</dbReference>
<dbReference type="RefSeq" id="WP_097654815.1">
    <property type="nucleotide sequence ID" value="NZ_LYXE01000166.1"/>
</dbReference>
<dbReference type="InterPro" id="IPR007644">
    <property type="entry name" value="RNA_pol_bsu_protrusion"/>
</dbReference>
<dbReference type="GO" id="GO:0003677">
    <property type="term" value="F:DNA binding"/>
    <property type="evidence" value="ECO:0007669"/>
    <property type="project" value="UniProtKB-UniRule"/>
</dbReference>
<dbReference type="AlphaFoldDB" id="A0A2H3L1S0"/>
<dbReference type="InterPro" id="IPR042107">
    <property type="entry name" value="DNA-dir_RNA_pol_bsu_ext_1_sf"/>
</dbReference>
<feature type="domain" description="RNA polymerase Rpb2" evidence="11">
    <location>
        <begin position="158"/>
        <end position="220"/>
    </location>
</feature>
<keyword evidence="3 6" id="KW-0548">Nucleotidyltransferase</keyword>
<feature type="domain" description="DNA-directed RNA polymerase beta subunit external 1" evidence="14">
    <location>
        <begin position="614"/>
        <end position="672"/>
    </location>
</feature>
<evidence type="ECO:0000256" key="3">
    <source>
        <dbReference type="ARBA" id="ARBA00022695"/>
    </source>
</evidence>
<dbReference type="GO" id="GO:0006351">
    <property type="term" value="P:DNA-templated transcription"/>
    <property type="evidence" value="ECO:0007669"/>
    <property type="project" value="UniProtKB-UniRule"/>
</dbReference>
<comment type="function">
    <text evidence="6 8">DNA-dependent RNA polymerase catalyzes the transcription of DNA into RNA using the four ribonucleoside triphosphates as substrates.</text>
</comment>
<feature type="domain" description="DNA-directed RNA polymerase subunit 2 hybrid-binding" evidence="9">
    <location>
        <begin position="733"/>
        <end position="1119"/>
    </location>
</feature>
<dbReference type="Pfam" id="PF10385">
    <property type="entry name" value="RNA_pol_Rpb2_45"/>
    <property type="match status" value="1"/>
</dbReference>
<dbReference type="HAMAP" id="MF_01321">
    <property type="entry name" value="RNApol_bact_RpoB"/>
    <property type="match status" value="1"/>
</dbReference>
<dbReference type="Pfam" id="PF04560">
    <property type="entry name" value="RNA_pol_Rpb2_7"/>
    <property type="match status" value="1"/>
</dbReference>
<dbReference type="InterPro" id="IPR007645">
    <property type="entry name" value="RNA_pol_Rpb2_3"/>
</dbReference>
<comment type="catalytic activity">
    <reaction evidence="5 6 8">
        <text>RNA(n) + a ribonucleoside 5'-triphosphate = RNA(n+1) + diphosphate</text>
        <dbReference type="Rhea" id="RHEA:21248"/>
        <dbReference type="Rhea" id="RHEA-COMP:14527"/>
        <dbReference type="Rhea" id="RHEA-COMP:17342"/>
        <dbReference type="ChEBI" id="CHEBI:33019"/>
        <dbReference type="ChEBI" id="CHEBI:61557"/>
        <dbReference type="ChEBI" id="CHEBI:140395"/>
        <dbReference type="EC" id="2.7.7.6"/>
    </reaction>
</comment>
<evidence type="ECO:0000256" key="2">
    <source>
        <dbReference type="ARBA" id="ARBA00022679"/>
    </source>
</evidence>
<dbReference type="InterPro" id="IPR007120">
    <property type="entry name" value="DNA-dir_RNAP_su2_dom"/>
</dbReference>
<dbReference type="InterPro" id="IPR037034">
    <property type="entry name" value="RNA_pol_Rpb2_2_sf"/>
</dbReference>
<dbReference type="PROSITE" id="PS01166">
    <property type="entry name" value="RNA_POL_BETA"/>
    <property type="match status" value="1"/>
</dbReference>
<feature type="domain" description="RNA polymerase Rpb2" evidence="11">
    <location>
        <begin position="246"/>
        <end position="379"/>
    </location>
</feature>
<dbReference type="FunFam" id="3.90.1800.10:FF:000001">
    <property type="entry name" value="DNA-directed RNA polymerase subunit beta"/>
    <property type="match status" value="1"/>
</dbReference>
<evidence type="ECO:0000259" key="11">
    <source>
        <dbReference type="Pfam" id="PF04561"/>
    </source>
</evidence>
<evidence type="ECO:0000313" key="15">
    <source>
        <dbReference type="EMBL" id="PDV97097.1"/>
    </source>
</evidence>
<dbReference type="Pfam" id="PF04565">
    <property type="entry name" value="RNA_pol_Rpb2_3"/>
    <property type="match status" value="1"/>
</dbReference>
<keyword evidence="2 6" id="KW-0808">Transferase</keyword>
<evidence type="ECO:0000313" key="16">
    <source>
        <dbReference type="Proteomes" id="UP000220922"/>
    </source>
</evidence>
<dbReference type="InterPro" id="IPR037033">
    <property type="entry name" value="DNA-dir_RNAP_su2_hyb_sf"/>
</dbReference>
<evidence type="ECO:0000259" key="9">
    <source>
        <dbReference type="Pfam" id="PF00562"/>
    </source>
</evidence>
<feature type="domain" description="RNA polymerase Rpb2" evidence="13">
    <location>
        <begin position="438"/>
        <end position="506"/>
    </location>
</feature>
<dbReference type="Gene3D" id="3.90.1100.10">
    <property type="match status" value="1"/>
</dbReference>
<dbReference type="InterPro" id="IPR010243">
    <property type="entry name" value="RNA_pol_bsu_bac"/>
</dbReference>